<evidence type="ECO:0000313" key="2">
    <source>
        <dbReference type="Proteomes" id="UP000598426"/>
    </source>
</evidence>
<proteinExistence type="predicted"/>
<protein>
    <recommendedName>
        <fullName evidence="3">Haloacid dehalogenase</fullName>
    </recommendedName>
</protein>
<dbReference type="SUPFAM" id="SSF56784">
    <property type="entry name" value="HAD-like"/>
    <property type="match status" value="1"/>
</dbReference>
<reference evidence="1 2" key="1">
    <citation type="submission" date="2020-09" db="EMBL/GenBank/DDBJ databases">
        <title>Isolation and identification of active actinomycetes.</title>
        <authorList>
            <person name="Li X."/>
        </authorList>
    </citation>
    <scope>NUCLEOTIDE SEQUENCE [LARGE SCALE GENOMIC DNA]</scope>
    <source>
        <strain evidence="1 2">NEAU-LLC</strain>
    </source>
</reference>
<comment type="caution">
    <text evidence="1">The sequence shown here is derived from an EMBL/GenBank/DDBJ whole genome shotgun (WGS) entry which is preliminary data.</text>
</comment>
<dbReference type="RefSeq" id="WP_191171969.1">
    <property type="nucleotide sequence ID" value="NZ_JACXZS010000007.1"/>
</dbReference>
<dbReference type="Proteomes" id="UP000598426">
    <property type="component" value="Unassembled WGS sequence"/>
</dbReference>
<dbReference type="InterPro" id="IPR036412">
    <property type="entry name" value="HAD-like_sf"/>
</dbReference>
<evidence type="ECO:0008006" key="3">
    <source>
        <dbReference type="Google" id="ProtNLM"/>
    </source>
</evidence>
<name>A0ABR8NQ99_9MICO</name>
<evidence type="ECO:0000313" key="1">
    <source>
        <dbReference type="EMBL" id="MBD3942344.1"/>
    </source>
</evidence>
<accession>A0ABR8NQ99</accession>
<gene>
    <name evidence="1" type="ORF">IF188_11605</name>
</gene>
<organism evidence="1 2">
    <name type="scientific">Microbacterium helvum</name>
    <dbReference type="NCBI Taxonomy" id="2773713"/>
    <lineage>
        <taxon>Bacteria</taxon>
        <taxon>Bacillati</taxon>
        <taxon>Actinomycetota</taxon>
        <taxon>Actinomycetes</taxon>
        <taxon>Micrococcales</taxon>
        <taxon>Microbacteriaceae</taxon>
        <taxon>Microbacterium</taxon>
    </lineage>
</organism>
<sequence>MIVTAIRAACFDLDGTLLRDDLVDGVVRRVADAGVVDAAAPSLAMALHAEIEAESFELYEESLEVLDAMRAGP</sequence>
<keyword evidence="2" id="KW-1185">Reference proteome</keyword>
<dbReference type="EMBL" id="JACXZS010000007">
    <property type="protein sequence ID" value="MBD3942344.1"/>
    <property type="molecule type" value="Genomic_DNA"/>
</dbReference>